<evidence type="ECO:0000313" key="3">
    <source>
        <dbReference type="Proteomes" id="UP000734854"/>
    </source>
</evidence>
<dbReference type="AlphaFoldDB" id="A0A8J5G267"/>
<evidence type="ECO:0000313" key="2">
    <source>
        <dbReference type="EMBL" id="KAG6490074.1"/>
    </source>
</evidence>
<comment type="caution">
    <text evidence="2">The sequence shown here is derived from an EMBL/GenBank/DDBJ whole genome shotgun (WGS) entry which is preliminary data.</text>
</comment>
<dbReference type="PANTHER" id="PTHR33924:SF5">
    <property type="entry name" value="CATION-TRANSPORTING ATPASE"/>
    <property type="match status" value="1"/>
</dbReference>
<name>A0A8J5G267_ZINOF</name>
<dbReference type="PANTHER" id="PTHR33924">
    <property type="entry name" value="CATION-TRANSPORTING ATPASE"/>
    <property type="match status" value="1"/>
</dbReference>
<organism evidence="2 3">
    <name type="scientific">Zingiber officinale</name>
    <name type="common">Ginger</name>
    <name type="synonym">Amomum zingiber</name>
    <dbReference type="NCBI Taxonomy" id="94328"/>
    <lineage>
        <taxon>Eukaryota</taxon>
        <taxon>Viridiplantae</taxon>
        <taxon>Streptophyta</taxon>
        <taxon>Embryophyta</taxon>
        <taxon>Tracheophyta</taxon>
        <taxon>Spermatophyta</taxon>
        <taxon>Magnoliopsida</taxon>
        <taxon>Liliopsida</taxon>
        <taxon>Zingiberales</taxon>
        <taxon>Zingiberaceae</taxon>
        <taxon>Zingiber</taxon>
    </lineage>
</organism>
<gene>
    <name evidence="2" type="ORF">ZIOFF_051356</name>
</gene>
<dbReference type="OrthoDB" id="1930341at2759"/>
<dbReference type="EMBL" id="JACMSC010000014">
    <property type="protein sequence ID" value="KAG6490074.1"/>
    <property type="molecule type" value="Genomic_DNA"/>
</dbReference>
<accession>A0A8J5G267</accession>
<proteinExistence type="predicted"/>
<reference evidence="2 3" key="1">
    <citation type="submission" date="2020-08" db="EMBL/GenBank/DDBJ databases">
        <title>Plant Genome Project.</title>
        <authorList>
            <person name="Zhang R.-G."/>
        </authorList>
    </citation>
    <scope>NUCLEOTIDE SEQUENCE [LARGE SCALE GENOMIC DNA]</scope>
    <source>
        <tissue evidence="2">Rhizome</tissue>
    </source>
</reference>
<feature type="compositionally biased region" description="Basic and acidic residues" evidence="1">
    <location>
        <begin position="209"/>
        <end position="221"/>
    </location>
</feature>
<protein>
    <submittedName>
        <fullName evidence="2">Uncharacterized protein</fullName>
    </submittedName>
</protein>
<keyword evidence="3" id="KW-1185">Reference proteome</keyword>
<sequence>MAILGSGIASDASAATPSFLLKEDGFDESKDGPKEVKLRDLESVLQVQDVGNQPSNSSTINEAKVLRCQPKEGNSLISVAAESLVLDKLVSKSTNDSSAEKVASHLTLGPPEPSKECEQTRVNIGLGVDLNYDHPSHIAEYDPFNPFKKLVEIKSADASECGSTTGPMEESEPLRKWKQMKQNGFLSYSHSGIAVPKQQSSQPRKRKSDRSQSKSEFSKKEQITRFANLAAPSGLLSGLNPGIINHVRNTKQVHSIIKAVVKSEKHDGQIRNRISDQIGRGTKEIIGRRKDHIHDNVSTSTHNPCISPSMEYLSKENETEMAKHNFHQGACATSQLTSGCEDDALTLKLSSTATLVSEIASSGAHDHFSDNQQNLDSLSIEAAKIASQWLDLLQQDIKGRLAALRRSKKRVKNVILTELPYLISKEFAPNQENEPHSSQSSEFACSTKEMHVSRWKSLFSQMDRALSEEGKQLENWLKQVQEMQLHCENGLKFVGSSVSSHLISADNPSKFNAPEALELKYAVWAAAASIYSTCNLITKTDKS</sequence>
<evidence type="ECO:0000256" key="1">
    <source>
        <dbReference type="SAM" id="MobiDB-lite"/>
    </source>
</evidence>
<feature type="region of interest" description="Disordered" evidence="1">
    <location>
        <begin position="188"/>
        <end position="221"/>
    </location>
</feature>
<dbReference type="Proteomes" id="UP000734854">
    <property type="component" value="Unassembled WGS sequence"/>
</dbReference>